<evidence type="ECO:0000313" key="3">
    <source>
        <dbReference type="Proteomes" id="UP001056426"/>
    </source>
</evidence>
<dbReference type="SUPFAM" id="SSF51182">
    <property type="entry name" value="RmlC-like cupins"/>
    <property type="match status" value="1"/>
</dbReference>
<dbReference type="Proteomes" id="UP001056426">
    <property type="component" value="Chromosome"/>
</dbReference>
<dbReference type="Gene3D" id="2.60.120.10">
    <property type="entry name" value="Jelly Rolls"/>
    <property type="match status" value="1"/>
</dbReference>
<dbReference type="InterPro" id="IPR013096">
    <property type="entry name" value="Cupin_2"/>
</dbReference>
<dbReference type="EMBL" id="CP098400">
    <property type="protein sequence ID" value="URW78666.1"/>
    <property type="molecule type" value="Genomic_DNA"/>
</dbReference>
<keyword evidence="3" id="KW-1185">Reference proteome</keyword>
<organism evidence="2 3">
    <name type="scientific">Xiashengella succiniciproducens</name>
    <dbReference type="NCBI Taxonomy" id="2949635"/>
    <lineage>
        <taxon>Bacteria</taxon>
        <taxon>Pseudomonadati</taxon>
        <taxon>Bacteroidota</taxon>
        <taxon>Bacteroidia</taxon>
        <taxon>Marinilabiliales</taxon>
        <taxon>Marinilabiliaceae</taxon>
        <taxon>Xiashengella</taxon>
    </lineage>
</organism>
<protein>
    <submittedName>
        <fullName evidence="2">Cupin domain-containing protein</fullName>
    </submittedName>
</protein>
<dbReference type="PANTHER" id="PTHR37694:SF1">
    <property type="entry name" value="SLR8022 PROTEIN"/>
    <property type="match status" value="1"/>
</dbReference>
<dbReference type="AlphaFoldDB" id="A0A9J6ZLD1"/>
<gene>
    <name evidence="2" type="ORF">M9189_07285</name>
</gene>
<reference evidence="2" key="1">
    <citation type="submission" date="2022-05" db="EMBL/GenBank/DDBJ databases">
        <authorList>
            <person name="Sun X."/>
        </authorList>
    </citation>
    <scope>NUCLEOTIDE SEQUENCE</scope>
    <source>
        <strain evidence="2">Ai-910</strain>
    </source>
</reference>
<dbReference type="KEGG" id="alkq:M9189_07285"/>
<dbReference type="RefSeq" id="WP_250722027.1">
    <property type="nucleotide sequence ID" value="NZ_CP098400.1"/>
</dbReference>
<dbReference type="InterPro" id="IPR014710">
    <property type="entry name" value="RmlC-like_jellyroll"/>
</dbReference>
<dbReference type="Pfam" id="PF07883">
    <property type="entry name" value="Cupin_2"/>
    <property type="match status" value="1"/>
</dbReference>
<evidence type="ECO:0000259" key="1">
    <source>
        <dbReference type="Pfam" id="PF07883"/>
    </source>
</evidence>
<feature type="domain" description="Cupin type-2" evidence="1">
    <location>
        <begin position="42"/>
        <end position="95"/>
    </location>
</feature>
<sequence length="107" mass="11732">MATESAKIIAFRDSIQYVNDSIVSQQIIKNSSGNVTLFAFDKDQQLSEHSAPFDALVQVLDGTTEIRIAGKPYSLKSGEAIILPANVPHAVYASERFMMLLTMIKGQ</sequence>
<evidence type="ECO:0000313" key="2">
    <source>
        <dbReference type="EMBL" id="URW78666.1"/>
    </source>
</evidence>
<reference evidence="2" key="2">
    <citation type="submission" date="2022-06" db="EMBL/GenBank/DDBJ databases">
        <title>Xiashengella guii gen. nov. sp. nov., a bacterium isolated form anaerobic digestion tank.</title>
        <authorList>
            <person name="Huang H."/>
        </authorList>
    </citation>
    <scope>NUCLEOTIDE SEQUENCE</scope>
    <source>
        <strain evidence="2">Ai-910</strain>
    </source>
</reference>
<dbReference type="PANTHER" id="PTHR37694">
    <property type="entry name" value="SLR8022 PROTEIN"/>
    <property type="match status" value="1"/>
</dbReference>
<accession>A0A9J6ZLD1</accession>
<proteinExistence type="predicted"/>
<name>A0A9J6ZLD1_9BACT</name>
<dbReference type="InterPro" id="IPR011051">
    <property type="entry name" value="RmlC_Cupin_sf"/>
</dbReference>
<dbReference type="CDD" id="cd02230">
    <property type="entry name" value="cupin_HP0902-like"/>
    <property type="match status" value="1"/>
</dbReference>